<dbReference type="Gene3D" id="3.30.2090.10">
    <property type="entry name" value="Multidrug efflux transporter AcrB TolC docking domain, DN and DC subdomains"/>
    <property type="match status" value="2"/>
</dbReference>
<dbReference type="Gene3D" id="1.20.1640.10">
    <property type="entry name" value="Multidrug efflux transporter AcrB transmembrane domain"/>
    <property type="match status" value="2"/>
</dbReference>
<accession>A0A563VW36</accession>
<dbReference type="Gene3D" id="3.30.70.1430">
    <property type="entry name" value="Multidrug efflux transporter AcrB pore domain"/>
    <property type="match status" value="2"/>
</dbReference>
<dbReference type="AlphaFoldDB" id="A0A563VW36"/>
<sequence length="1091" mass="119051">MSISTPFIKRPVLTTVCTIVIVLLGVICIALLPLDKLPQIAPKQITVRANYVGADAKTTVENVTTVLEREINGTEDVRWINSNTDNNGNSTINVSFPVEKDTNISQVLVQNRVAQAQSNLPQSVLATGVTTEKESPSITLVYGFYSEQDEAGEYYYDPVFLYNYVDRYLWNELRRIEGVGSLRVFGSATYSMRVWLDPNKLAARGLTASDVVGAIQNQNFEVGAGGVGRQPVAIAQQYELPLRVNGRFTTIEEAEDIVVQASGDGTLIKVKDVGRAELGVENYSTQAVFDGEAPAVGLIVYQLPGTNALDTAEAVKARMTELEADFPRGLKATIAQDNTLFINASLQDLVVTLIQAIGLVVLIIFIFLQDWRTTLIPAIAIPVALIGSMIALQALGFTLNQLTLFACVLATGLVVDDGIVIVEAVSAKLSQGMRPVQAALDAMEELVGAVISTSVVLMAVFIPVTFFPGTTGIVYKQFALTIAFAVVFSTFNALTFSPTMSGVFLRPAEPVKGPLGWLFPRFDRVFDWLKGRYRSLIQFLTQIKLVVIAIFIGGLVLTGWTYTSLPQGFVPEEDQGYFFTIIEAPPGVSLSYTHNITQQAAQIVMEYEEVQHSMGLSGFSFDGQNSNKAVMFVKLHPWDERSGDSSSVFGLLQRVNQQFQQNIDGARVIAVNAPPVDGLSSFGGSEIYIQDRQGRGMDTLMSNTQQVIAAANERPEIAQAFTTFTFDSPMLEADIDRNQANAQNVDISEILNTLQTYLGSNFVNQFVLDGRLYRVYAQAEAERRSNPDDINRLSVRSRDGELIRLSSLINVQQISYPPIVTNYNVYPAIRIIVAPAPGYSSGQVITAMEEVAEATLQPGFGYEWTNTAAEEKTAGGAAPLVFGLAFVMVFLVLAAQYESYIDPLIIMLTVPLAILGALGGIWLRATFLQAGGVWPILDNNIYAQVGLVMLIGMASKNAILIVEFANQNRTLGMGIEKAAIFASEQRFRAILMTAISTLVGFMPLLIASGAGAVSRWSLGTAVFGGMSLATVLSLIFVPILYIVIKDFEQSFLKGGRNKNREIQRQPDEENNDNGTQIRDTSETEEELTTNK</sequence>
<evidence type="ECO:0000256" key="10">
    <source>
        <dbReference type="SAM" id="Phobius"/>
    </source>
</evidence>
<dbReference type="Pfam" id="PF00873">
    <property type="entry name" value="ACR_tran"/>
    <property type="match status" value="1"/>
</dbReference>
<feature type="transmembrane region" description="Helical" evidence="10">
    <location>
        <begin position="478"/>
        <end position="496"/>
    </location>
</feature>
<dbReference type="InterPro" id="IPR004764">
    <property type="entry name" value="MdtF-like"/>
</dbReference>
<dbReference type="GO" id="GO:0009636">
    <property type="term" value="P:response to toxic substance"/>
    <property type="evidence" value="ECO:0007669"/>
    <property type="project" value="UniProtKB-ARBA"/>
</dbReference>
<feature type="transmembrane region" description="Helical" evidence="10">
    <location>
        <begin position="1018"/>
        <end position="1044"/>
    </location>
</feature>
<feature type="compositionally biased region" description="Acidic residues" evidence="9">
    <location>
        <begin position="1082"/>
        <end position="1091"/>
    </location>
</feature>
<keyword evidence="7 10" id="KW-1133">Transmembrane helix</keyword>
<evidence type="ECO:0000256" key="9">
    <source>
        <dbReference type="SAM" id="MobiDB-lite"/>
    </source>
</evidence>
<feature type="transmembrane region" description="Helical" evidence="10">
    <location>
        <begin position="349"/>
        <end position="368"/>
    </location>
</feature>
<evidence type="ECO:0000256" key="7">
    <source>
        <dbReference type="ARBA" id="ARBA00022989"/>
    </source>
</evidence>
<feature type="transmembrane region" description="Helical" evidence="10">
    <location>
        <begin position="943"/>
        <end position="966"/>
    </location>
</feature>
<dbReference type="GO" id="GO:0015562">
    <property type="term" value="F:efflux transmembrane transporter activity"/>
    <property type="evidence" value="ECO:0007669"/>
    <property type="project" value="InterPro"/>
</dbReference>
<evidence type="ECO:0000256" key="5">
    <source>
        <dbReference type="ARBA" id="ARBA00022519"/>
    </source>
</evidence>
<dbReference type="PANTHER" id="PTHR32063:SF11">
    <property type="entry name" value="CATION OR DRUG EFFLUX SYSTEM PROTEIN"/>
    <property type="match status" value="1"/>
</dbReference>
<feature type="transmembrane region" description="Helical" evidence="10">
    <location>
        <begin position="12"/>
        <end position="34"/>
    </location>
</feature>
<dbReference type="NCBIfam" id="TIGR00915">
    <property type="entry name" value="2A0602"/>
    <property type="match status" value="1"/>
</dbReference>
<evidence type="ECO:0000256" key="2">
    <source>
        <dbReference type="ARBA" id="ARBA00010942"/>
    </source>
</evidence>
<dbReference type="RefSeq" id="WP_144865623.1">
    <property type="nucleotide sequence ID" value="NZ_LR213796.1"/>
</dbReference>
<evidence type="ECO:0000313" key="11">
    <source>
        <dbReference type="EMBL" id="VEP15674.1"/>
    </source>
</evidence>
<comment type="subcellular location">
    <subcellularLocation>
        <location evidence="1">Cell inner membrane</location>
        <topology evidence="1">Multi-pass membrane protein</topology>
    </subcellularLocation>
</comment>
<dbReference type="OrthoDB" id="9791035at2"/>
<reference evidence="11 12" key="1">
    <citation type="submission" date="2019-01" db="EMBL/GenBank/DDBJ databases">
        <authorList>
            <person name="Brito A."/>
        </authorList>
    </citation>
    <scope>NUCLEOTIDE SEQUENCE [LARGE SCALE GENOMIC DNA]</scope>
    <source>
        <strain evidence="11">1</strain>
    </source>
</reference>
<evidence type="ECO:0000256" key="8">
    <source>
        <dbReference type="ARBA" id="ARBA00023136"/>
    </source>
</evidence>
<feature type="transmembrane region" description="Helical" evidence="10">
    <location>
        <begin position="876"/>
        <end position="897"/>
    </location>
</feature>
<feature type="region of interest" description="Disordered" evidence="9">
    <location>
        <begin position="1058"/>
        <end position="1091"/>
    </location>
</feature>
<organism evidence="11 12">
    <name type="scientific">Hyella patelloides LEGE 07179</name>
    <dbReference type="NCBI Taxonomy" id="945734"/>
    <lineage>
        <taxon>Bacteria</taxon>
        <taxon>Bacillati</taxon>
        <taxon>Cyanobacteriota</taxon>
        <taxon>Cyanophyceae</taxon>
        <taxon>Pleurocapsales</taxon>
        <taxon>Hyellaceae</taxon>
        <taxon>Hyella</taxon>
    </lineage>
</organism>
<evidence type="ECO:0000313" key="12">
    <source>
        <dbReference type="Proteomes" id="UP000320055"/>
    </source>
</evidence>
<feature type="transmembrane region" description="Helical" evidence="10">
    <location>
        <begin position="446"/>
        <end position="466"/>
    </location>
</feature>
<evidence type="ECO:0000256" key="1">
    <source>
        <dbReference type="ARBA" id="ARBA00004429"/>
    </source>
</evidence>
<dbReference type="Proteomes" id="UP000320055">
    <property type="component" value="Unassembled WGS sequence"/>
</dbReference>
<feature type="transmembrane region" description="Helical" evidence="10">
    <location>
        <begin position="987"/>
        <end position="1006"/>
    </location>
</feature>
<dbReference type="InterPro" id="IPR001036">
    <property type="entry name" value="Acrflvin-R"/>
</dbReference>
<dbReference type="GO" id="GO:0042910">
    <property type="term" value="F:xenobiotic transmembrane transporter activity"/>
    <property type="evidence" value="ECO:0007669"/>
    <property type="project" value="TreeGrafter"/>
</dbReference>
<gene>
    <name evidence="11" type="ORF">H1P_360009</name>
</gene>
<feature type="transmembrane region" description="Helical" evidence="10">
    <location>
        <begin position="402"/>
        <end position="425"/>
    </location>
</feature>
<dbReference type="PRINTS" id="PR00702">
    <property type="entry name" value="ACRIFLAVINRP"/>
</dbReference>
<keyword evidence="5" id="KW-0997">Cell inner membrane</keyword>
<dbReference type="EMBL" id="CAACVJ010000290">
    <property type="protein sequence ID" value="VEP15674.1"/>
    <property type="molecule type" value="Genomic_DNA"/>
</dbReference>
<feature type="compositionally biased region" description="Basic and acidic residues" evidence="9">
    <location>
        <begin position="1058"/>
        <end position="1067"/>
    </location>
</feature>
<proteinExistence type="inferred from homology"/>
<dbReference type="Gene3D" id="3.30.70.1320">
    <property type="entry name" value="Multidrug efflux transporter AcrB pore domain like"/>
    <property type="match status" value="1"/>
</dbReference>
<evidence type="ECO:0000256" key="4">
    <source>
        <dbReference type="ARBA" id="ARBA00022475"/>
    </source>
</evidence>
<feature type="transmembrane region" description="Helical" evidence="10">
    <location>
        <begin position="904"/>
        <end position="923"/>
    </location>
</feature>
<keyword evidence="8 10" id="KW-0472">Membrane</keyword>
<feature type="transmembrane region" description="Helical" evidence="10">
    <location>
        <begin position="539"/>
        <end position="562"/>
    </location>
</feature>
<keyword evidence="12" id="KW-1185">Reference proteome</keyword>
<keyword evidence="4" id="KW-1003">Cell membrane</keyword>
<feature type="transmembrane region" description="Helical" evidence="10">
    <location>
        <begin position="375"/>
        <end position="396"/>
    </location>
</feature>
<keyword evidence="3" id="KW-0813">Transport</keyword>
<evidence type="ECO:0000256" key="3">
    <source>
        <dbReference type="ARBA" id="ARBA00022448"/>
    </source>
</evidence>
<protein>
    <submittedName>
        <fullName evidence="11">Hydrophobe/amphiphile Efflux-1 (HAE1) Family protein</fullName>
    </submittedName>
</protein>
<evidence type="ECO:0000256" key="6">
    <source>
        <dbReference type="ARBA" id="ARBA00022692"/>
    </source>
</evidence>
<comment type="similarity">
    <text evidence="2">Belongs to the resistance-nodulation-cell division (RND) (TC 2.A.6) family.</text>
</comment>
<dbReference type="Gene3D" id="3.30.70.1440">
    <property type="entry name" value="Multidrug efflux transporter AcrB pore domain"/>
    <property type="match status" value="1"/>
</dbReference>
<dbReference type="SUPFAM" id="SSF82714">
    <property type="entry name" value="Multidrug efflux transporter AcrB TolC docking domain, DN and DC subdomains"/>
    <property type="match status" value="2"/>
</dbReference>
<dbReference type="SUPFAM" id="SSF82693">
    <property type="entry name" value="Multidrug efflux transporter AcrB pore domain, PN1, PN2, PC1 and PC2 subdomains"/>
    <property type="match status" value="3"/>
</dbReference>
<name>A0A563VW36_9CYAN</name>
<dbReference type="PANTHER" id="PTHR32063">
    <property type="match status" value="1"/>
</dbReference>
<keyword evidence="6 10" id="KW-0812">Transmembrane</keyword>
<dbReference type="InterPro" id="IPR027463">
    <property type="entry name" value="AcrB_DN_DC_subdom"/>
</dbReference>
<dbReference type="GO" id="GO:0005886">
    <property type="term" value="C:plasma membrane"/>
    <property type="evidence" value="ECO:0007669"/>
    <property type="project" value="UniProtKB-SubCell"/>
</dbReference>
<dbReference type="SUPFAM" id="SSF82866">
    <property type="entry name" value="Multidrug efflux transporter AcrB transmembrane domain"/>
    <property type="match status" value="2"/>
</dbReference>